<gene>
    <name evidence="2" type="ORF">SAMN05216469_112121</name>
</gene>
<evidence type="ECO:0000313" key="3">
    <source>
        <dbReference type="Proteomes" id="UP000186015"/>
    </source>
</evidence>
<protein>
    <submittedName>
        <fullName evidence="2">Uncharacterized protein</fullName>
    </submittedName>
</protein>
<dbReference type="EMBL" id="FOAT01000012">
    <property type="protein sequence ID" value="SEL13972.1"/>
    <property type="molecule type" value="Genomic_DNA"/>
</dbReference>
<dbReference type="Proteomes" id="UP000186015">
    <property type="component" value="Unassembled WGS sequence"/>
</dbReference>
<feature type="compositionally biased region" description="Low complexity" evidence="1">
    <location>
        <begin position="73"/>
        <end position="119"/>
    </location>
</feature>
<evidence type="ECO:0000256" key="1">
    <source>
        <dbReference type="SAM" id="MobiDB-lite"/>
    </source>
</evidence>
<name>A0A1H7MRT5_RUMAL</name>
<dbReference type="AlphaFoldDB" id="A0A1H7MRT5"/>
<sequence>MDVTVNINAPAIVEAINKLTETFSAVLTRVQAPQTIEVVNAQPAQIAQNESTAPIQAQQTAPSNVTTPAANVAQSAPQPAQTAPIQQTAPAPAATAQAQPQIQQAAPTPAAVAQQTAPTTPAPAPAPAIDEAYRSRVCTAAARLVEQGKMAEMLALLQNFGAPSVVHLTAEQLPEFAAKITALGAVI</sequence>
<dbReference type="RefSeq" id="WP_074834412.1">
    <property type="nucleotide sequence ID" value="NZ_FOAT01000012.1"/>
</dbReference>
<feature type="compositionally biased region" description="Polar residues" evidence="1">
    <location>
        <begin position="50"/>
        <end position="69"/>
    </location>
</feature>
<organism evidence="2 3">
    <name type="scientific">Ruminococcus albus</name>
    <dbReference type="NCBI Taxonomy" id="1264"/>
    <lineage>
        <taxon>Bacteria</taxon>
        <taxon>Bacillati</taxon>
        <taxon>Bacillota</taxon>
        <taxon>Clostridia</taxon>
        <taxon>Eubacteriales</taxon>
        <taxon>Oscillospiraceae</taxon>
        <taxon>Ruminococcus</taxon>
    </lineage>
</organism>
<evidence type="ECO:0000313" key="2">
    <source>
        <dbReference type="EMBL" id="SEL13972.1"/>
    </source>
</evidence>
<reference evidence="2 3" key="1">
    <citation type="submission" date="2016-10" db="EMBL/GenBank/DDBJ databases">
        <authorList>
            <person name="de Groot N.N."/>
        </authorList>
    </citation>
    <scope>NUCLEOTIDE SEQUENCE [LARGE SCALE GENOMIC DNA]</scope>
    <source>
        <strain evidence="2 3">KH2T6</strain>
    </source>
</reference>
<proteinExistence type="predicted"/>
<feature type="region of interest" description="Disordered" evidence="1">
    <location>
        <begin position="50"/>
        <end position="125"/>
    </location>
</feature>
<accession>A0A1H7MRT5</accession>